<dbReference type="KEGG" id="hmn:HM131_10770"/>
<dbReference type="InterPro" id="IPR011335">
    <property type="entry name" value="Restrct_endonuc-II-like"/>
</dbReference>
<dbReference type="GO" id="GO:0009307">
    <property type="term" value="P:DNA restriction-modification system"/>
    <property type="evidence" value="ECO:0007669"/>
    <property type="project" value="InterPro"/>
</dbReference>
<dbReference type="PANTHER" id="PTHR30015">
    <property type="entry name" value="MRR RESTRICTION SYSTEM PROTEIN"/>
    <property type="match status" value="1"/>
</dbReference>
<dbReference type="Gene3D" id="3.40.1350.10">
    <property type="match status" value="1"/>
</dbReference>
<dbReference type="GO" id="GO:0015666">
    <property type="term" value="F:restriction endodeoxyribonuclease activity"/>
    <property type="evidence" value="ECO:0007669"/>
    <property type="project" value="TreeGrafter"/>
</dbReference>
<keyword evidence="1" id="KW-0812">Transmembrane</keyword>
<keyword evidence="1" id="KW-0472">Membrane</keyword>
<dbReference type="SUPFAM" id="SSF52980">
    <property type="entry name" value="Restriction endonuclease-like"/>
    <property type="match status" value="1"/>
</dbReference>
<feature type="transmembrane region" description="Helical" evidence="1">
    <location>
        <begin position="47"/>
        <end position="71"/>
    </location>
</feature>
<reference evidence="3 4" key="1">
    <citation type="submission" date="2017-04" db="EMBL/GenBank/DDBJ databases">
        <title>The whole genome sequencing and assembly of Halobacillus mangrovi strain.</title>
        <authorList>
            <person name="Lee S.-J."/>
            <person name="Park M.-K."/>
            <person name="Kim J.-Y."/>
            <person name="Lee Y.-J."/>
            <person name="Yi H."/>
            <person name="Bahn Y.-S."/>
            <person name="Kim J.F."/>
            <person name="Lee D.-W."/>
        </authorList>
    </citation>
    <scope>NUCLEOTIDE SEQUENCE [LARGE SCALE GENOMIC DNA]</scope>
    <source>
        <strain evidence="3 4">KTB 131</strain>
    </source>
</reference>
<evidence type="ECO:0000259" key="2">
    <source>
        <dbReference type="Pfam" id="PF04471"/>
    </source>
</evidence>
<dbReference type="AlphaFoldDB" id="A0A1W5ZVG2"/>
<name>A0A1W5ZVG2_9BACI</name>
<dbReference type="InterPro" id="IPR011856">
    <property type="entry name" value="tRNA_endonuc-like_dom_sf"/>
</dbReference>
<proteinExistence type="predicted"/>
<organism evidence="3 4">
    <name type="scientific">Halobacillus mangrovi</name>
    <dbReference type="NCBI Taxonomy" id="402384"/>
    <lineage>
        <taxon>Bacteria</taxon>
        <taxon>Bacillati</taxon>
        <taxon>Bacillota</taxon>
        <taxon>Bacilli</taxon>
        <taxon>Bacillales</taxon>
        <taxon>Bacillaceae</taxon>
        <taxon>Halobacillus</taxon>
    </lineage>
</organism>
<dbReference type="GO" id="GO:0003677">
    <property type="term" value="F:DNA binding"/>
    <property type="evidence" value="ECO:0007669"/>
    <property type="project" value="InterPro"/>
</dbReference>
<dbReference type="InterPro" id="IPR007560">
    <property type="entry name" value="Restrct_endonuc_IV_Mrr"/>
</dbReference>
<keyword evidence="4" id="KW-1185">Reference proteome</keyword>
<dbReference type="PANTHER" id="PTHR30015:SF6">
    <property type="entry name" value="SLL1429 PROTEIN"/>
    <property type="match status" value="1"/>
</dbReference>
<protein>
    <recommendedName>
        <fullName evidence="2">Restriction endonuclease type IV Mrr domain-containing protein</fullName>
    </recommendedName>
</protein>
<gene>
    <name evidence="3" type="ORF">HM131_10770</name>
</gene>
<sequence length="226" mass="26652">MFKYYLKQFKRVNKFKYWKFMDKIKFIGISNIIGLALLSVIPSINYLTFLITFGIFMSIGYIIFLTIELLFSKTVIRRKSRIASTKGYLLNEVDKMNADQFEELLLHLFKHQGYYAKRTSESQTYRADLLLKKDSQSIDVHVKKCSDKLSLPDINEIIEKNGNPAENNKWIVTNSYFTKTARVQTQKDKVKLLDRNDIVDMLNDYHLHSIRLWKKDKETSKTVRGK</sequence>
<dbReference type="RefSeq" id="WP_085029765.1">
    <property type="nucleotide sequence ID" value="NZ_CP020772.1"/>
</dbReference>
<dbReference type="EMBL" id="CP020772">
    <property type="protein sequence ID" value="ARI77294.1"/>
    <property type="molecule type" value="Genomic_DNA"/>
</dbReference>
<evidence type="ECO:0000256" key="1">
    <source>
        <dbReference type="SAM" id="Phobius"/>
    </source>
</evidence>
<accession>A0A1W5ZVG2</accession>
<evidence type="ECO:0000313" key="4">
    <source>
        <dbReference type="Proteomes" id="UP000192527"/>
    </source>
</evidence>
<feature type="transmembrane region" description="Helical" evidence="1">
    <location>
        <begin position="20"/>
        <end position="41"/>
    </location>
</feature>
<dbReference type="InterPro" id="IPR052906">
    <property type="entry name" value="Type_IV_Methyl-Rstrct_Enzyme"/>
</dbReference>
<keyword evidence="1" id="KW-1133">Transmembrane helix</keyword>
<evidence type="ECO:0000313" key="3">
    <source>
        <dbReference type="EMBL" id="ARI77294.1"/>
    </source>
</evidence>
<dbReference type="Pfam" id="PF04471">
    <property type="entry name" value="Mrr_cat"/>
    <property type="match status" value="1"/>
</dbReference>
<dbReference type="Proteomes" id="UP000192527">
    <property type="component" value="Chromosome"/>
</dbReference>
<feature type="domain" description="Restriction endonuclease type IV Mrr" evidence="2">
    <location>
        <begin position="93"/>
        <end position="202"/>
    </location>
</feature>